<evidence type="ECO:0000256" key="1">
    <source>
        <dbReference type="SAM" id="Phobius"/>
    </source>
</evidence>
<feature type="transmembrane region" description="Helical" evidence="1">
    <location>
        <begin position="20"/>
        <end position="37"/>
    </location>
</feature>
<evidence type="ECO:0000313" key="2">
    <source>
        <dbReference type="EMBL" id="SPZ02569.1"/>
    </source>
</evidence>
<accession>A0A2X2E3C4</accession>
<dbReference type="Pfam" id="PF11444">
    <property type="entry name" value="DUF2895"/>
    <property type="match status" value="1"/>
</dbReference>
<reference evidence="2 3" key="1">
    <citation type="submission" date="2018-06" db="EMBL/GenBank/DDBJ databases">
        <authorList>
            <consortium name="Pathogen Informatics"/>
            <person name="Doyle S."/>
        </authorList>
    </citation>
    <scope>NUCLEOTIDE SEQUENCE [LARGE SCALE GENOMIC DNA]</scope>
    <source>
        <strain evidence="2 3">NCTC11842</strain>
    </source>
</reference>
<name>A0A2X2E3C4_PSELU</name>
<dbReference type="AlphaFoldDB" id="A0A2X2E3C4"/>
<organism evidence="2 3">
    <name type="scientific">Pseudomonas luteola</name>
    <dbReference type="NCBI Taxonomy" id="47886"/>
    <lineage>
        <taxon>Bacteria</taxon>
        <taxon>Pseudomonadati</taxon>
        <taxon>Pseudomonadota</taxon>
        <taxon>Gammaproteobacteria</taxon>
        <taxon>Pseudomonadales</taxon>
        <taxon>Pseudomonadaceae</taxon>
        <taxon>Pseudomonas</taxon>
    </lineage>
</organism>
<keyword evidence="1" id="KW-0472">Membrane</keyword>
<dbReference type="Proteomes" id="UP000250443">
    <property type="component" value="Unassembled WGS sequence"/>
</dbReference>
<dbReference type="EMBL" id="UAUF01000007">
    <property type="protein sequence ID" value="SPZ02569.1"/>
    <property type="molecule type" value="Genomic_DNA"/>
</dbReference>
<evidence type="ECO:0000313" key="3">
    <source>
        <dbReference type="Proteomes" id="UP000250443"/>
    </source>
</evidence>
<dbReference type="NCBIfam" id="TIGR03746">
    <property type="entry name" value="conj_TIGR03746"/>
    <property type="match status" value="1"/>
</dbReference>
<gene>
    <name evidence="2" type="ORF">NCTC11842_00691</name>
</gene>
<keyword evidence="1" id="KW-0812">Transmembrane</keyword>
<keyword evidence="1" id="KW-1133">Transmembrane helix</keyword>
<proteinExistence type="predicted"/>
<protein>
    <submittedName>
        <fullName evidence="2">Integrating conjugative element protein</fullName>
    </submittedName>
</protein>
<sequence>MSRFKNEVARLEAHVKSLRVGLGVMSIVTLAACYGWWSAPRDLTVHNPPDLRSGSTRKWWEIPPESVYAFGFYIFQQLNRWPSDGEKDYASNIYRYQAYLTPSCRAFLEADAKLRQDNGELRRRARAVSEIPGRGYGDDPEFRVKVLADGDWLVNLDLEADEFFGSERVKRAFARYPLHVVRFDVDPEKNPYGMALDCYHSAPERIQALTKAAAEEDRASSSLGGL</sequence>
<dbReference type="InterPro" id="IPR021548">
    <property type="entry name" value="DUF2895"/>
</dbReference>
<dbReference type="PROSITE" id="PS51257">
    <property type="entry name" value="PROKAR_LIPOPROTEIN"/>
    <property type="match status" value="1"/>
</dbReference>
<dbReference type="RefSeq" id="WP_112297585.1">
    <property type="nucleotide sequence ID" value="NZ_UAUF01000007.1"/>
</dbReference>